<proteinExistence type="inferred from homology"/>
<organism evidence="13 14">
    <name type="scientific">Caligus rogercresseyi</name>
    <name type="common">Sea louse</name>
    <dbReference type="NCBI Taxonomy" id="217165"/>
    <lineage>
        <taxon>Eukaryota</taxon>
        <taxon>Metazoa</taxon>
        <taxon>Ecdysozoa</taxon>
        <taxon>Arthropoda</taxon>
        <taxon>Crustacea</taxon>
        <taxon>Multicrustacea</taxon>
        <taxon>Hexanauplia</taxon>
        <taxon>Copepoda</taxon>
        <taxon>Siphonostomatoida</taxon>
        <taxon>Caligidae</taxon>
        <taxon>Caligus</taxon>
    </lineage>
</organism>
<dbReference type="SMART" id="SM00891">
    <property type="entry name" value="ERCC4"/>
    <property type="match status" value="1"/>
</dbReference>
<comment type="subcellular location">
    <subcellularLocation>
        <location evidence="1">Nucleus</location>
    </subcellularLocation>
</comment>
<dbReference type="AlphaFoldDB" id="A0A7T8HL09"/>
<feature type="region of interest" description="Disordered" evidence="11">
    <location>
        <begin position="429"/>
        <end position="462"/>
    </location>
</feature>
<evidence type="ECO:0000256" key="6">
    <source>
        <dbReference type="ARBA" id="ARBA00022801"/>
    </source>
</evidence>
<keyword evidence="5" id="KW-0227">DNA damage</keyword>
<dbReference type="InterPro" id="IPR006166">
    <property type="entry name" value="ERCC4_domain"/>
</dbReference>
<dbReference type="GO" id="GO:1901255">
    <property type="term" value="P:nucleotide-excision repair involved in interstrand cross-link repair"/>
    <property type="evidence" value="ECO:0007669"/>
    <property type="project" value="TreeGrafter"/>
</dbReference>
<protein>
    <recommendedName>
        <fullName evidence="10">DNA repair endonuclease XPF</fullName>
    </recommendedName>
</protein>
<keyword evidence="8" id="KW-0234">DNA repair</keyword>
<evidence type="ECO:0000256" key="4">
    <source>
        <dbReference type="ARBA" id="ARBA00022759"/>
    </source>
</evidence>
<dbReference type="FunFam" id="3.40.50.10130:FF:000002">
    <property type="entry name" value="DNA repair endonuclease XPF"/>
    <property type="match status" value="1"/>
</dbReference>
<accession>A0A7T8HL09</accession>
<feature type="domain" description="ERCC4" evidence="12">
    <location>
        <begin position="614"/>
        <end position="694"/>
    </location>
</feature>
<feature type="region of interest" description="Disordered" evidence="11">
    <location>
        <begin position="332"/>
        <end position="353"/>
    </location>
</feature>
<evidence type="ECO:0000256" key="5">
    <source>
        <dbReference type="ARBA" id="ARBA00022763"/>
    </source>
</evidence>
<evidence type="ECO:0000259" key="12">
    <source>
        <dbReference type="SMART" id="SM00891"/>
    </source>
</evidence>
<evidence type="ECO:0000256" key="2">
    <source>
        <dbReference type="ARBA" id="ARBA00010015"/>
    </source>
</evidence>
<evidence type="ECO:0000256" key="11">
    <source>
        <dbReference type="SAM" id="MobiDB-lite"/>
    </source>
</evidence>
<reference evidence="14" key="1">
    <citation type="submission" date="2021-01" db="EMBL/GenBank/DDBJ databases">
        <title>Caligus Genome Assembly.</title>
        <authorList>
            <person name="Gallardo-Escarate C."/>
        </authorList>
    </citation>
    <scope>NUCLEOTIDE SEQUENCE [LARGE SCALE GENOMIC DNA]</scope>
</reference>
<evidence type="ECO:0000256" key="7">
    <source>
        <dbReference type="ARBA" id="ARBA00023125"/>
    </source>
</evidence>
<keyword evidence="14" id="KW-1185">Reference proteome</keyword>
<gene>
    <name evidence="13" type="ORF">FKW44_003995</name>
</gene>
<dbReference type="GO" id="GO:0003684">
    <property type="term" value="F:damaged DNA binding"/>
    <property type="evidence" value="ECO:0007669"/>
    <property type="project" value="TreeGrafter"/>
</dbReference>
<dbReference type="Gene3D" id="3.40.50.10130">
    <property type="match status" value="1"/>
</dbReference>
<evidence type="ECO:0000313" key="14">
    <source>
        <dbReference type="Proteomes" id="UP000595437"/>
    </source>
</evidence>
<dbReference type="GO" id="GO:0000014">
    <property type="term" value="F:single-stranded DNA endodeoxyribonuclease activity"/>
    <property type="evidence" value="ECO:0007669"/>
    <property type="project" value="TreeGrafter"/>
</dbReference>
<keyword evidence="7" id="KW-0238">DNA-binding</keyword>
<dbReference type="EMBL" id="CP045892">
    <property type="protein sequence ID" value="QQP52007.1"/>
    <property type="molecule type" value="Genomic_DNA"/>
</dbReference>
<dbReference type="GO" id="GO:0000712">
    <property type="term" value="P:resolution of meiotic recombination intermediates"/>
    <property type="evidence" value="ECO:0007669"/>
    <property type="project" value="TreeGrafter"/>
</dbReference>
<evidence type="ECO:0000256" key="9">
    <source>
        <dbReference type="ARBA" id="ARBA00023242"/>
    </source>
</evidence>
<feature type="compositionally biased region" description="Gly residues" evidence="11">
    <location>
        <begin position="591"/>
        <end position="603"/>
    </location>
</feature>
<dbReference type="Proteomes" id="UP000595437">
    <property type="component" value="Chromosome 3"/>
</dbReference>
<dbReference type="GO" id="GO:0003697">
    <property type="term" value="F:single-stranded DNA binding"/>
    <property type="evidence" value="ECO:0007669"/>
    <property type="project" value="TreeGrafter"/>
</dbReference>
<dbReference type="Pfam" id="PF02732">
    <property type="entry name" value="ERCC4"/>
    <property type="match status" value="1"/>
</dbReference>
<evidence type="ECO:0000313" key="13">
    <source>
        <dbReference type="EMBL" id="QQP52007.1"/>
    </source>
</evidence>
<name>A0A7T8HL09_CALRO</name>
<keyword evidence="6" id="KW-0378">Hydrolase</keyword>
<comment type="similarity">
    <text evidence="2">Belongs to the XPF family.</text>
</comment>
<evidence type="ECO:0000256" key="10">
    <source>
        <dbReference type="ARBA" id="ARBA00072370"/>
    </source>
</evidence>
<evidence type="ECO:0000256" key="1">
    <source>
        <dbReference type="ARBA" id="ARBA00004123"/>
    </source>
</evidence>
<evidence type="ECO:0000256" key="3">
    <source>
        <dbReference type="ARBA" id="ARBA00022722"/>
    </source>
</evidence>
<keyword evidence="9" id="KW-0539">Nucleus</keyword>
<dbReference type="InterPro" id="IPR011335">
    <property type="entry name" value="Restrct_endonuc-II-like"/>
</dbReference>
<feature type="region of interest" description="Disordered" evidence="11">
    <location>
        <begin position="585"/>
        <end position="607"/>
    </location>
</feature>
<keyword evidence="3" id="KW-0540">Nuclease</keyword>
<dbReference type="GO" id="GO:0000110">
    <property type="term" value="C:nucleotide-excision repair factor 1 complex"/>
    <property type="evidence" value="ECO:0007669"/>
    <property type="project" value="TreeGrafter"/>
</dbReference>
<sequence length="838" mass="94206">MQSPDSPMLEYENQLFLDLLHEDSLLILAKGLGIERLFQSLLRCYGEGGQSGNLVLVLGTRDQEEEYFLQQNAGEAKISTSERGSMYRNGGIYFVSTRILTVDLLTERLPPALISGILVYRAHISADSAQETFKNKSGFIKAFSDAPNYFRAGGFRKTERIMRNLFVRNLILCPRFQVDVCAALEKNPPEVIELHLSMTQDMLTLQSAILDLMDFTLKEIRRLNPNLASGEPGEGEGESQNNLSLEAAISKSFIKSLTRECDPIWHRLSWKTKTLIQDLKTLRTLMVFLAQYDAVTFHGLVSALKTTENAMKTGGWMLLDAAETLFLTSESRVTKGASHPSSGPKKAKSSKMHIEENPKWLALSEVISEIKQEIPREPLFPTEKILILVSDTRTARQLEEYLAIGAQALLKKLFNKSVALTEKFGKLEEDDDGQLQDPHPSFRKGKAGKKSSKPDNTKDEPKEMNFVESPLIVVQSLQVDPFERFRLLNELKPRYVIMYDVDLVTVRQLEVFTANEGPSFKIRVYFMFYGKSTEEQSFLTTIRTEKEAFEGLIREKANMVIPEDREGRSEVPFNADLLRGSDKASDAIVSGGKGGSSRQGGGSANAELPGASSRIIVDMREFRCELPSLIHKRGIDIEPITLEVGDYILTPDICVERKSISDLIGSLNSGRLYTQATSMTRFYAKPMLLIEFDRNKPFALQGRYYIDVVLRLQLLTLHFPKLIILWSPSPHATAEIFEELKKGREEPSADRAAAISIDIADEFRTERFHPAVFDFVSKLPGVTAKTSGDVGRGLADIVESKTHGKLLYEALHCKMEPPTNEAVETKKTSRFKHRIKKK</sequence>
<dbReference type="OrthoDB" id="361020at2759"/>
<keyword evidence="4" id="KW-0255">Endonuclease</keyword>
<evidence type="ECO:0000256" key="8">
    <source>
        <dbReference type="ARBA" id="ARBA00023204"/>
    </source>
</evidence>
<dbReference type="PANTHER" id="PTHR10150:SF0">
    <property type="entry name" value="DNA REPAIR ENDONUCLEASE XPF"/>
    <property type="match status" value="1"/>
</dbReference>
<feature type="compositionally biased region" description="Basic and acidic residues" evidence="11">
    <location>
        <begin position="452"/>
        <end position="462"/>
    </location>
</feature>
<dbReference type="CDD" id="cd20078">
    <property type="entry name" value="XPF_nuclease_XPF_euk"/>
    <property type="match status" value="1"/>
</dbReference>
<dbReference type="InterPro" id="IPR047520">
    <property type="entry name" value="XPF_nuclease"/>
</dbReference>
<feature type="compositionally biased region" description="Basic residues" evidence="11">
    <location>
        <begin position="441"/>
        <end position="451"/>
    </location>
</feature>
<dbReference type="PANTHER" id="PTHR10150">
    <property type="entry name" value="DNA REPAIR ENDONUCLEASE XPF"/>
    <property type="match status" value="1"/>
</dbReference>
<dbReference type="SUPFAM" id="SSF52980">
    <property type="entry name" value="Restriction endonuclease-like"/>
    <property type="match status" value="1"/>
</dbReference>
<dbReference type="GO" id="GO:0000724">
    <property type="term" value="P:double-strand break repair via homologous recombination"/>
    <property type="evidence" value="ECO:0007669"/>
    <property type="project" value="TreeGrafter"/>
</dbReference>